<dbReference type="WBParaSite" id="NBR_0000927401-mRNA-1">
    <property type="protein sequence ID" value="NBR_0000927401-mRNA-1"/>
    <property type="gene ID" value="NBR_0000927401"/>
</dbReference>
<reference evidence="1 2" key="2">
    <citation type="submission" date="2018-11" db="EMBL/GenBank/DDBJ databases">
        <authorList>
            <consortium name="Pathogen Informatics"/>
        </authorList>
    </citation>
    <scope>NUCLEOTIDE SEQUENCE [LARGE SCALE GENOMIC DNA]</scope>
</reference>
<gene>
    <name evidence="1" type="ORF">NBR_LOCUS9275</name>
</gene>
<dbReference type="EMBL" id="UYSL01020117">
    <property type="protein sequence ID" value="VDL72864.1"/>
    <property type="molecule type" value="Genomic_DNA"/>
</dbReference>
<evidence type="ECO:0000313" key="1">
    <source>
        <dbReference type="EMBL" id="VDL72864.1"/>
    </source>
</evidence>
<dbReference type="Proteomes" id="UP000271162">
    <property type="component" value="Unassembled WGS sequence"/>
</dbReference>
<name>A0A0N4Y111_NIPBR</name>
<accession>A0A0N4Y111</accession>
<organism evidence="3">
    <name type="scientific">Nippostrongylus brasiliensis</name>
    <name type="common">Rat hookworm</name>
    <dbReference type="NCBI Taxonomy" id="27835"/>
    <lineage>
        <taxon>Eukaryota</taxon>
        <taxon>Metazoa</taxon>
        <taxon>Ecdysozoa</taxon>
        <taxon>Nematoda</taxon>
        <taxon>Chromadorea</taxon>
        <taxon>Rhabditida</taxon>
        <taxon>Rhabditina</taxon>
        <taxon>Rhabditomorpha</taxon>
        <taxon>Strongyloidea</taxon>
        <taxon>Heligmosomidae</taxon>
        <taxon>Nippostrongylus</taxon>
    </lineage>
</organism>
<proteinExistence type="predicted"/>
<evidence type="ECO:0000313" key="2">
    <source>
        <dbReference type="Proteomes" id="UP000271162"/>
    </source>
</evidence>
<protein>
    <submittedName>
        <fullName evidence="3">RWD domain-containing protein</fullName>
    </submittedName>
</protein>
<dbReference type="AlphaFoldDB" id="A0A0N4Y111"/>
<reference evidence="3" key="1">
    <citation type="submission" date="2017-02" db="UniProtKB">
        <authorList>
            <consortium name="WormBaseParasite"/>
        </authorList>
    </citation>
    <scope>IDENTIFICATION</scope>
</reference>
<keyword evidence="2" id="KW-1185">Reference proteome</keyword>
<evidence type="ECO:0000313" key="3">
    <source>
        <dbReference type="WBParaSite" id="NBR_0000927401-mRNA-1"/>
    </source>
</evidence>
<sequence>MRAFLLDMTVFFRLEQRVAVEETCNGHEVKQTIFVFVPIAYPKCSDSVVLATTLSDPCVELTDDELVEGLIMSDDFFQLSETHHAPNHRLLCVVSSS</sequence>